<accession>A0A1K0GNW0</accession>
<dbReference type="Gene3D" id="1.10.287.1060">
    <property type="entry name" value="ESAT-6-like"/>
    <property type="match status" value="1"/>
</dbReference>
<reference evidence="1 2" key="1">
    <citation type="submission" date="2016-09" db="EMBL/GenBank/DDBJ databases">
        <title>Couchioplanes caeruleus draft genome sequence.</title>
        <authorList>
            <person name="Sheehan J."/>
            <person name="Caffrey P."/>
        </authorList>
    </citation>
    <scope>NUCLEOTIDE SEQUENCE [LARGE SCALE GENOMIC DNA]</scope>
    <source>
        <strain evidence="1 2">DSM 43634</strain>
    </source>
</reference>
<dbReference type="InterPro" id="IPR036689">
    <property type="entry name" value="ESAT-6-like_sf"/>
</dbReference>
<comment type="caution">
    <text evidence="1">The sequence shown here is derived from an EMBL/GenBank/DDBJ whole genome shotgun (WGS) entry which is preliminary data.</text>
</comment>
<dbReference type="SUPFAM" id="SSF140453">
    <property type="entry name" value="EsxAB dimer-like"/>
    <property type="match status" value="1"/>
</dbReference>
<dbReference type="AlphaFoldDB" id="A0A1K0GNW0"/>
<dbReference type="RefSeq" id="WP_071808604.1">
    <property type="nucleotide sequence ID" value="NZ_MEIA01000447.1"/>
</dbReference>
<dbReference type="Pfam" id="PF06013">
    <property type="entry name" value="WXG100"/>
    <property type="match status" value="1"/>
</dbReference>
<gene>
    <name evidence="1" type="ORF">BG844_29565</name>
</gene>
<name>A0A1K0GNW0_9ACTN</name>
<protein>
    <recommendedName>
        <fullName evidence="3">WXG100 family type VII secretion target</fullName>
    </recommendedName>
</protein>
<dbReference type="EMBL" id="MEIA01000447">
    <property type="protein sequence ID" value="OJF10891.1"/>
    <property type="molecule type" value="Genomic_DNA"/>
</dbReference>
<sequence>MRESPFADLATVREGVAIMAQPDVSTTDEGMARAMALFIDKKGEFSTHRQRVENAIANLRASFDGRPAIAFEKAMYEWGQGFNVITEQLNILMDSMSENSKENQRREESGVEDAGMLMQALPGF</sequence>
<proteinExistence type="predicted"/>
<dbReference type="InterPro" id="IPR010310">
    <property type="entry name" value="T7SS_ESAT-6-like"/>
</dbReference>
<organism evidence="1 2">
    <name type="scientific">Couchioplanes caeruleus subsp. caeruleus</name>
    <dbReference type="NCBI Taxonomy" id="56427"/>
    <lineage>
        <taxon>Bacteria</taxon>
        <taxon>Bacillati</taxon>
        <taxon>Actinomycetota</taxon>
        <taxon>Actinomycetes</taxon>
        <taxon>Micromonosporales</taxon>
        <taxon>Micromonosporaceae</taxon>
        <taxon>Couchioplanes</taxon>
    </lineage>
</organism>
<evidence type="ECO:0008006" key="3">
    <source>
        <dbReference type="Google" id="ProtNLM"/>
    </source>
</evidence>
<evidence type="ECO:0000313" key="2">
    <source>
        <dbReference type="Proteomes" id="UP000182486"/>
    </source>
</evidence>
<evidence type="ECO:0000313" key="1">
    <source>
        <dbReference type="EMBL" id="OJF10891.1"/>
    </source>
</evidence>
<keyword evidence="2" id="KW-1185">Reference proteome</keyword>
<dbReference type="Proteomes" id="UP000182486">
    <property type="component" value="Unassembled WGS sequence"/>
</dbReference>